<keyword evidence="2" id="KW-0813">Transport</keyword>
<feature type="transmembrane region" description="Helical" evidence="6">
    <location>
        <begin position="259"/>
        <end position="288"/>
    </location>
</feature>
<evidence type="ECO:0000256" key="6">
    <source>
        <dbReference type="SAM" id="Phobius"/>
    </source>
</evidence>
<dbReference type="OrthoDB" id="5982228at2759"/>
<comment type="caution">
    <text evidence="8">The sequence shown here is derived from an EMBL/GenBank/DDBJ whole genome shotgun (WGS) entry which is preliminary data.</text>
</comment>
<dbReference type="Gene3D" id="1.20.1740.10">
    <property type="entry name" value="Amino acid/polyamine transporter I"/>
    <property type="match status" value="1"/>
</dbReference>
<dbReference type="Pfam" id="PF13520">
    <property type="entry name" value="AA_permease_2"/>
    <property type="match status" value="1"/>
</dbReference>
<feature type="transmembrane region" description="Helical" evidence="6">
    <location>
        <begin position="355"/>
        <end position="376"/>
    </location>
</feature>
<dbReference type="InterPro" id="IPR002293">
    <property type="entry name" value="AA/rel_permease1"/>
</dbReference>
<evidence type="ECO:0000313" key="9">
    <source>
        <dbReference type="Proteomes" id="UP001163046"/>
    </source>
</evidence>
<dbReference type="PANTHER" id="PTHR43243:SF4">
    <property type="entry name" value="CATIONIC AMINO ACID TRANSPORTER 4"/>
    <property type="match status" value="1"/>
</dbReference>
<feature type="domain" description="Cationic amino acid transporter C-terminal" evidence="7">
    <location>
        <begin position="541"/>
        <end position="585"/>
    </location>
</feature>
<evidence type="ECO:0000256" key="4">
    <source>
        <dbReference type="ARBA" id="ARBA00022989"/>
    </source>
</evidence>
<dbReference type="InterPro" id="IPR029485">
    <property type="entry name" value="CAT_C"/>
</dbReference>
<proteinExistence type="predicted"/>
<dbReference type="GO" id="GO:0005886">
    <property type="term" value="C:plasma membrane"/>
    <property type="evidence" value="ECO:0007669"/>
    <property type="project" value="TreeGrafter"/>
</dbReference>
<keyword evidence="4 6" id="KW-1133">Transmembrane helix</keyword>
<dbReference type="AlphaFoldDB" id="A0A9W9ZDG7"/>
<keyword evidence="5 6" id="KW-0472">Membrane</keyword>
<dbReference type="EMBL" id="MU826356">
    <property type="protein sequence ID" value="KAJ7379567.1"/>
    <property type="molecule type" value="Genomic_DNA"/>
</dbReference>
<feature type="transmembrane region" description="Helical" evidence="6">
    <location>
        <begin position="509"/>
        <end position="529"/>
    </location>
</feature>
<feature type="transmembrane region" description="Helical" evidence="6">
    <location>
        <begin position="382"/>
        <end position="400"/>
    </location>
</feature>
<accession>A0A9W9ZDG7</accession>
<feature type="transmembrane region" description="Helical" evidence="6">
    <location>
        <begin position="94"/>
        <end position="115"/>
    </location>
</feature>
<dbReference type="Proteomes" id="UP001163046">
    <property type="component" value="Unassembled WGS sequence"/>
</dbReference>
<evidence type="ECO:0000256" key="5">
    <source>
        <dbReference type="ARBA" id="ARBA00023136"/>
    </source>
</evidence>
<reference evidence="8" key="1">
    <citation type="submission" date="2023-01" db="EMBL/GenBank/DDBJ databases">
        <title>Genome assembly of the deep-sea coral Lophelia pertusa.</title>
        <authorList>
            <person name="Herrera S."/>
            <person name="Cordes E."/>
        </authorList>
    </citation>
    <scope>NUCLEOTIDE SEQUENCE</scope>
    <source>
        <strain evidence="8">USNM1676648</strain>
        <tissue evidence="8">Polyp</tissue>
    </source>
</reference>
<dbReference type="GO" id="GO:0015171">
    <property type="term" value="F:amino acid transmembrane transporter activity"/>
    <property type="evidence" value="ECO:0007669"/>
    <property type="project" value="TreeGrafter"/>
</dbReference>
<evidence type="ECO:0000259" key="7">
    <source>
        <dbReference type="Pfam" id="PF13906"/>
    </source>
</evidence>
<feature type="transmembrane region" description="Helical" evidence="6">
    <location>
        <begin position="541"/>
        <end position="566"/>
    </location>
</feature>
<dbReference type="PANTHER" id="PTHR43243">
    <property type="entry name" value="INNER MEMBRANE TRANSPORTER YGJI-RELATED"/>
    <property type="match status" value="1"/>
</dbReference>
<name>A0A9W9ZDG7_9CNID</name>
<comment type="subcellular location">
    <subcellularLocation>
        <location evidence="1">Membrane</location>
        <topology evidence="1">Multi-pass membrane protein</topology>
    </subcellularLocation>
</comment>
<keyword evidence="9" id="KW-1185">Reference proteome</keyword>
<evidence type="ECO:0000313" key="8">
    <source>
        <dbReference type="EMBL" id="KAJ7379567.1"/>
    </source>
</evidence>
<feature type="transmembrane region" description="Helical" evidence="6">
    <location>
        <begin position="31"/>
        <end position="50"/>
    </location>
</feature>
<dbReference type="Pfam" id="PF13906">
    <property type="entry name" value="AA_permease_C"/>
    <property type="match status" value="1"/>
</dbReference>
<evidence type="ECO:0000256" key="1">
    <source>
        <dbReference type="ARBA" id="ARBA00004141"/>
    </source>
</evidence>
<protein>
    <recommendedName>
        <fullName evidence="7">Cationic amino acid transporter C-terminal domain-containing protein</fullName>
    </recommendedName>
</protein>
<feature type="transmembrane region" description="Helical" evidence="6">
    <location>
        <begin position="62"/>
        <end position="82"/>
    </location>
</feature>
<feature type="transmembrane region" description="Helical" evidence="6">
    <location>
        <begin position="163"/>
        <end position="182"/>
    </location>
</feature>
<organism evidence="8 9">
    <name type="scientific">Desmophyllum pertusum</name>
    <dbReference type="NCBI Taxonomy" id="174260"/>
    <lineage>
        <taxon>Eukaryota</taxon>
        <taxon>Metazoa</taxon>
        <taxon>Cnidaria</taxon>
        <taxon>Anthozoa</taxon>
        <taxon>Hexacorallia</taxon>
        <taxon>Scleractinia</taxon>
        <taxon>Caryophylliina</taxon>
        <taxon>Caryophylliidae</taxon>
        <taxon>Desmophyllum</taxon>
    </lineage>
</organism>
<feature type="transmembrane region" description="Helical" evidence="6">
    <location>
        <begin position="572"/>
        <end position="595"/>
    </location>
</feature>
<feature type="transmembrane region" description="Helical" evidence="6">
    <location>
        <begin position="229"/>
        <end position="247"/>
    </location>
</feature>
<feature type="transmembrane region" description="Helical" evidence="6">
    <location>
        <begin position="477"/>
        <end position="497"/>
    </location>
</feature>
<gene>
    <name evidence="8" type="ORF">OS493_013959</name>
</gene>
<evidence type="ECO:0000256" key="3">
    <source>
        <dbReference type="ARBA" id="ARBA00022692"/>
    </source>
</evidence>
<evidence type="ECO:0000256" key="2">
    <source>
        <dbReference type="ARBA" id="ARBA00022448"/>
    </source>
</evidence>
<feature type="transmembrane region" description="Helical" evidence="6">
    <location>
        <begin position="189"/>
        <end position="209"/>
    </location>
</feature>
<feature type="transmembrane region" description="Helical" evidence="6">
    <location>
        <begin position="308"/>
        <end position="334"/>
    </location>
</feature>
<sequence length="610" mass="67310">MAYQRLRDNLTRKKLDEVCQSDSLLRRCLTAIDLTSLGVGVVVGSGLYVVTGELVRDVAGPATVISFLLASVSAFLCALFYAEFGCRIPKAGSAYTYTYVALGEIWAFVVGWNVILEYIITGASVARACSEYIDTMFHGEIYHLFMNGIATWNYPAIGPFPDLLAFGLVVAVVILVCLGTRLSANVQKVVTAGNFLVILFMIVYGLFFANFENWTNEFAPYGTRGVLRGAASAFYAFAGFDVVTTAAEEVINPQTNIPLSLILTMTISTMAYFGVVITLTLMLPYYQLDAFAPLAQAFAQQTFPAAKYIIAVGGICATLSALVCVVFSPSRIIYSMSADGLLFRWFSHVNDKTHAPVRATITVGCLTALMAMIFGIDQLVELLSIGTLLAYTMVAISVLVSRYQPGVQSVYENSASETRARTGKWLLNLCSKSDEPEHDSTLQISQTAAYQPITDEEKPLNGNDDNFKREANERTAFCVKLSVFLLVAGSVCLAVVLTYSFERISEGEWWAIFLICLFSGTIVVSLVAIQLQPRNSATFPFMVPGVPYIPAITIFINAVLLVNLNWMTYVRFGVWMILGEMFYLCSDLIVFQYLYCCSFYHDHRLYDSFT</sequence>
<keyword evidence="3 6" id="KW-0812">Transmembrane</keyword>